<evidence type="ECO:0000259" key="1">
    <source>
        <dbReference type="Pfam" id="PF07238"/>
    </source>
</evidence>
<dbReference type="Proteomes" id="UP000640335">
    <property type="component" value="Unassembled WGS sequence"/>
</dbReference>
<dbReference type="Pfam" id="PF12945">
    <property type="entry name" value="PilZNR"/>
    <property type="match status" value="1"/>
</dbReference>
<dbReference type="RefSeq" id="WP_191750071.1">
    <property type="nucleotide sequence ID" value="NZ_JACSQZ010000029.1"/>
</dbReference>
<keyword evidence="4" id="KW-1185">Reference proteome</keyword>
<dbReference type="InterPro" id="IPR009875">
    <property type="entry name" value="PilZ_domain"/>
</dbReference>
<feature type="domain" description="Type III secretion system flagellar brake protein YcgR PilZN" evidence="2">
    <location>
        <begin position="5"/>
        <end position="85"/>
    </location>
</feature>
<organism evidence="3 4">
    <name type="scientific">Clostridium gallinarum</name>
    <dbReference type="NCBI Taxonomy" id="2762246"/>
    <lineage>
        <taxon>Bacteria</taxon>
        <taxon>Bacillati</taxon>
        <taxon>Bacillota</taxon>
        <taxon>Clostridia</taxon>
        <taxon>Eubacteriales</taxon>
        <taxon>Clostridiaceae</taxon>
        <taxon>Clostridium</taxon>
    </lineage>
</organism>
<dbReference type="InterPro" id="IPR009926">
    <property type="entry name" value="T3SS_YcgR_PilZN"/>
</dbReference>
<name>A0ABR8Q4R9_9CLOT</name>
<protein>
    <submittedName>
        <fullName evidence="3">PilZ domain-containing protein</fullName>
    </submittedName>
</protein>
<evidence type="ECO:0000313" key="3">
    <source>
        <dbReference type="EMBL" id="MBD7915309.1"/>
    </source>
</evidence>
<evidence type="ECO:0000313" key="4">
    <source>
        <dbReference type="Proteomes" id="UP000640335"/>
    </source>
</evidence>
<dbReference type="Pfam" id="PF07238">
    <property type="entry name" value="PilZ"/>
    <property type="match status" value="1"/>
</dbReference>
<accession>A0ABR8Q4R9</accession>
<evidence type="ECO:0000259" key="2">
    <source>
        <dbReference type="Pfam" id="PF12945"/>
    </source>
</evidence>
<reference evidence="3 4" key="1">
    <citation type="submission" date="2020-08" db="EMBL/GenBank/DDBJ databases">
        <title>A Genomic Blueprint of the Chicken Gut Microbiome.</title>
        <authorList>
            <person name="Gilroy R."/>
            <person name="Ravi A."/>
            <person name="Getino M."/>
            <person name="Pursley I."/>
            <person name="Horton D.L."/>
            <person name="Alikhan N.-F."/>
            <person name="Baker D."/>
            <person name="Gharbi K."/>
            <person name="Hall N."/>
            <person name="Watson M."/>
            <person name="Adriaenssens E.M."/>
            <person name="Foster-Nyarko E."/>
            <person name="Jarju S."/>
            <person name="Secka A."/>
            <person name="Antonio M."/>
            <person name="Oren A."/>
            <person name="Chaudhuri R."/>
            <person name="La Ragione R.M."/>
            <person name="Hildebrand F."/>
            <person name="Pallen M.J."/>
        </authorList>
    </citation>
    <scope>NUCLEOTIDE SEQUENCE [LARGE SCALE GENOMIC DNA]</scope>
    <source>
        <strain evidence="3 4">Sa3CUN1</strain>
    </source>
</reference>
<dbReference type="Gene3D" id="2.40.10.220">
    <property type="entry name" value="predicted glycosyltransferase like domains"/>
    <property type="match status" value="1"/>
</dbReference>
<dbReference type="EMBL" id="JACSQZ010000029">
    <property type="protein sequence ID" value="MBD7915309.1"/>
    <property type="molecule type" value="Genomic_DNA"/>
</dbReference>
<comment type="caution">
    <text evidence="3">The sequence shown here is derived from an EMBL/GenBank/DDBJ whole genome shotgun (WGS) entry which is preliminary data.</text>
</comment>
<sequence length="210" mass="25077">MELTINSKIDVLWEENIYKATIQDIDNMEILISIPVRDGIYLTLNKDIEIEQIFYDEKGNVFNYKTKVIDRYTEKGIPFYKLTKPYDIKKVQRRDYVRVSLIQIINYIKESDFKKEIKREEEYENALLLDLSGGGMKVKTKEKLEKDEFIIANLKYEDEKIVIKGKIIRVEKTEDKRFICGITFVDINNSTREKIIRTVFKIMRKQRELV</sequence>
<gene>
    <name evidence="3" type="ORF">H9660_09130</name>
</gene>
<feature type="domain" description="PilZ" evidence="1">
    <location>
        <begin position="92"/>
        <end position="200"/>
    </location>
</feature>
<proteinExistence type="predicted"/>
<dbReference type="SUPFAM" id="SSF141371">
    <property type="entry name" value="PilZ domain-like"/>
    <property type="match status" value="1"/>
</dbReference>